<organism evidence="1 2">
    <name type="scientific">Agromyces neolithicus</name>
    <dbReference type="NCBI Taxonomy" id="269420"/>
    <lineage>
        <taxon>Bacteria</taxon>
        <taxon>Bacillati</taxon>
        <taxon>Actinomycetota</taxon>
        <taxon>Actinomycetes</taxon>
        <taxon>Micrococcales</taxon>
        <taxon>Microbacteriaceae</taxon>
        <taxon>Agromyces</taxon>
    </lineage>
</organism>
<reference evidence="2" key="1">
    <citation type="journal article" date="2019" name="Int. J. Syst. Evol. Microbiol.">
        <title>The Global Catalogue of Microorganisms (GCM) 10K type strain sequencing project: providing services to taxonomists for standard genome sequencing and annotation.</title>
        <authorList>
            <consortium name="The Broad Institute Genomics Platform"/>
            <consortium name="The Broad Institute Genome Sequencing Center for Infectious Disease"/>
            <person name="Wu L."/>
            <person name="Ma J."/>
        </authorList>
    </citation>
    <scope>NUCLEOTIDE SEQUENCE [LARGE SCALE GENOMIC DNA]</scope>
    <source>
        <strain evidence="2">JCM 14322</strain>
    </source>
</reference>
<accession>A0ABN2MCV5</accession>
<protein>
    <submittedName>
        <fullName evidence="1">Uncharacterized protein</fullName>
    </submittedName>
</protein>
<keyword evidence="2" id="KW-1185">Reference proteome</keyword>
<proteinExistence type="predicted"/>
<evidence type="ECO:0000313" key="1">
    <source>
        <dbReference type="EMBL" id="GAA1821081.1"/>
    </source>
</evidence>
<dbReference type="EMBL" id="BAAANJ010000023">
    <property type="protein sequence ID" value="GAA1821081.1"/>
    <property type="molecule type" value="Genomic_DNA"/>
</dbReference>
<sequence>MLLAQPTPVAVWLDATDRPARLVYRGTRFTTIDEPTPLPHDVDWPTGITHPPARSGAVGWRFTARSTVTGETLVFDLLRAATGWHVVQVYT</sequence>
<comment type="caution">
    <text evidence="1">The sequence shown here is derived from an EMBL/GenBank/DDBJ whole genome shotgun (WGS) entry which is preliminary data.</text>
</comment>
<evidence type="ECO:0000313" key="2">
    <source>
        <dbReference type="Proteomes" id="UP001500002"/>
    </source>
</evidence>
<gene>
    <name evidence="1" type="ORF">GCM10009749_34800</name>
</gene>
<dbReference type="RefSeq" id="WP_344297941.1">
    <property type="nucleotide sequence ID" value="NZ_BAAANJ010000023.1"/>
</dbReference>
<dbReference type="Proteomes" id="UP001500002">
    <property type="component" value="Unassembled WGS sequence"/>
</dbReference>
<name>A0ABN2MCV5_9MICO</name>